<dbReference type="SUPFAM" id="SSF50800">
    <property type="entry name" value="PK beta-barrel domain-like"/>
    <property type="match status" value="1"/>
</dbReference>
<organism evidence="2 3">
    <name type="scientific">Thermocatellispora tengchongensis</name>
    <dbReference type="NCBI Taxonomy" id="1073253"/>
    <lineage>
        <taxon>Bacteria</taxon>
        <taxon>Bacillati</taxon>
        <taxon>Actinomycetota</taxon>
        <taxon>Actinomycetes</taxon>
        <taxon>Streptosporangiales</taxon>
        <taxon>Streptosporangiaceae</taxon>
        <taxon>Thermocatellispora</taxon>
    </lineage>
</organism>
<dbReference type="GO" id="GO:0003824">
    <property type="term" value="F:catalytic activity"/>
    <property type="evidence" value="ECO:0007669"/>
    <property type="project" value="InterPro"/>
</dbReference>
<evidence type="ECO:0000259" key="1">
    <source>
        <dbReference type="PROSITE" id="PS51340"/>
    </source>
</evidence>
<dbReference type="Proteomes" id="UP000578449">
    <property type="component" value="Unassembled WGS sequence"/>
</dbReference>
<dbReference type="EMBL" id="JACHGN010000004">
    <property type="protein sequence ID" value="MBB5132216.1"/>
    <property type="molecule type" value="Genomic_DNA"/>
</dbReference>
<dbReference type="PROSITE" id="PS51340">
    <property type="entry name" value="MOSC"/>
    <property type="match status" value="1"/>
</dbReference>
<dbReference type="Pfam" id="PF03476">
    <property type="entry name" value="MOSC_N"/>
    <property type="match status" value="1"/>
</dbReference>
<comment type="caution">
    <text evidence="2">The sequence shown here is derived from an EMBL/GenBank/DDBJ whole genome shotgun (WGS) entry which is preliminary data.</text>
</comment>
<dbReference type="Pfam" id="PF03473">
    <property type="entry name" value="MOSC"/>
    <property type="match status" value="1"/>
</dbReference>
<dbReference type="RefSeq" id="WP_185049070.1">
    <property type="nucleotide sequence ID" value="NZ_BAABIX010000048.1"/>
</dbReference>
<accession>A0A840P172</accession>
<gene>
    <name evidence="2" type="ORF">HNP84_001932</name>
</gene>
<dbReference type="GO" id="GO:0030151">
    <property type="term" value="F:molybdenum ion binding"/>
    <property type="evidence" value="ECO:0007669"/>
    <property type="project" value="InterPro"/>
</dbReference>
<keyword evidence="3" id="KW-1185">Reference proteome</keyword>
<feature type="domain" description="MOSC" evidence="1">
    <location>
        <begin position="96"/>
        <end position="240"/>
    </location>
</feature>
<dbReference type="AlphaFoldDB" id="A0A840P172"/>
<reference evidence="2 3" key="1">
    <citation type="submission" date="2020-08" db="EMBL/GenBank/DDBJ databases">
        <title>Genomic Encyclopedia of Type Strains, Phase IV (KMG-IV): sequencing the most valuable type-strain genomes for metagenomic binning, comparative biology and taxonomic classification.</title>
        <authorList>
            <person name="Goeker M."/>
        </authorList>
    </citation>
    <scope>NUCLEOTIDE SEQUENCE [LARGE SCALE GENOMIC DNA]</scope>
    <source>
        <strain evidence="2 3">DSM 45615</strain>
    </source>
</reference>
<dbReference type="InterPro" id="IPR011037">
    <property type="entry name" value="Pyrv_Knase-like_insert_dom_sf"/>
</dbReference>
<evidence type="ECO:0000313" key="2">
    <source>
        <dbReference type="EMBL" id="MBB5132216.1"/>
    </source>
</evidence>
<name>A0A840P172_9ACTN</name>
<dbReference type="InterPro" id="IPR005302">
    <property type="entry name" value="MoCF_Sase_C"/>
</dbReference>
<dbReference type="GO" id="GO:0030170">
    <property type="term" value="F:pyridoxal phosphate binding"/>
    <property type="evidence" value="ECO:0007669"/>
    <property type="project" value="InterPro"/>
</dbReference>
<evidence type="ECO:0000313" key="3">
    <source>
        <dbReference type="Proteomes" id="UP000578449"/>
    </source>
</evidence>
<protein>
    <recommendedName>
        <fullName evidence="1">MOSC domain-containing protein</fullName>
    </recommendedName>
</protein>
<dbReference type="InterPro" id="IPR005303">
    <property type="entry name" value="MOCOS_middle"/>
</dbReference>
<proteinExistence type="predicted"/>
<sequence>MLSGTVTALYRWPVKSLRGEALTSARLDERGLAGDRAYTLIDQRPQRAGTRLTVRQVPGMLAWEAAYPATCDGSPEPAGEPVLYSPTGAAYAWNDPELPAALAESYGIPLELRAAAGQQDRGPTVLVTFEASRRALSEELGAEVDVRRFRPNVHLDTGLPAFAEEAYGEGFSLTIGETTLEIIGPDSGPCIRCAVPSWDVHGRERWPELQKHLIVTHENKFGLIMRVTRAGTVAIGDPVS</sequence>